<proteinExistence type="predicted"/>
<dbReference type="InterPro" id="IPR011050">
    <property type="entry name" value="Pectin_lyase_fold/virulence"/>
</dbReference>
<name>A0A6M3L1Q3_9ZZZZ</name>
<dbReference type="Gene3D" id="2.160.20.10">
    <property type="entry name" value="Single-stranded right-handed beta-helix, Pectin lyase-like"/>
    <property type="match status" value="1"/>
</dbReference>
<dbReference type="InterPro" id="IPR012334">
    <property type="entry name" value="Pectin_lyas_fold"/>
</dbReference>
<reference evidence="1" key="1">
    <citation type="submission" date="2020-03" db="EMBL/GenBank/DDBJ databases">
        <title>The deep terrestrial virosphere.</title>
        <authorList>
            <person name="Holmfeldt K."/>
            <person name="Nilsson E."/>
            <person name="Simone D."/>
            <person name="Lopez-Fernandez M."/>
            <person name="Wu X."/>
            <person name="de Brujin I."/>
            <person name="Lundin D."/>
            <person name="Andersson A."/>
            <person name="Bertilsson S."/>
            <person name="Dopson M."/>
        </authorList>
    </citation>
    <scope>NUCLEOTIDE SEQUENCE</scope>
    <source>
        <strain evidence="1">MM415B02753</strain>
    </source>
</reference>
<evidence type="ECO:0008006" key="2">
    <source>
        <dbReference type="Google" id="ProtNLM"/>
    </source>
</evidence>
<dbReference type="SUPFAM" id="SSF51126">
    <property type="entry name" value="Pectin lyase-like"/>
    <property type="match status" value="1"/>
</dbReference>
<organism evidence="1">
    <name type="scientific">viral metagenome</name>
    <dbReference type="NCBI Taxonomy" id="1070528"/>
    <lineage>
        <taxon>unclassified sequences</taxon>
        <taxon>metagenomes</taxon>
        <taxon>organismal metagenomes</taxon>
    </lineage>
</organism>
<gene>
    <name evidence="1" type="ORF">MM415B02753_0002</name>
</gene>
<evidence type="ECO:0000313" key="1">
    <source>
        <dbReference type="EMBL" id="QJA88483.1"/>
    </source>
</evidence>
<sequence>MAATNVFKVSDLIAKYGWQILPYLSNLGVNVLSEGAVLFVDGNHTNTLDADDGEHGHSFEKPYATLNYAVYMATANAGDVILVAPNHAETIEDGGSASSATTDELVLDKAGITIIGIGNDATRPTFTFETATDASMVITAANITVKNLILAGNLEDLATLVDAAGTADGLTFDNCEFRDGGTDELETIHQIDLATGCHRVTINNCRFFTTSGGSSTLANIEVATGVNNLTITNCWFRGDVNTDGMIDGSGGAGSNWYIKDNILDNLDAATGKCIVLNAATTGVVMGNIAHAAVDATSPFTVAGVVVAQNYYSNAEGASAAILDPATDS</sequence>
<dbReference type="EMBL" id="MT142782">
    <property type="protein sequence ID" value="QJA88483.1"/>
    <property type="molecule type" value="Genomic_DNA"/>
</dbReference>
<dbReference type="AlphaFoldDB" id="A0A6M3L1Q3"/>
<accession>A0A6M3L1Q3</accession>
<protein>
    <recommendedName>
        <fullName evidence="2">Pectate lyase</fullName>
    </recommendedName>
</protein>